<feature type="region of interest" description="Disordered" evidence="1">
    <location>
        <begin position="233"/>
        <end position="267"/>
    </location>
</feature>
<feature type="compositionally biased region" description="Basic and acidic residues" evidence="1">
    <location>
        <begin position="233"/>
        <end position="244"/>
    </location>
</feature>
<dbReference type="HOGENOM" id="CLU_036000_1_0_1"/>
<feature type="compositionally biased region" description="Acidic residues" evidence="1">
    <location>
        <begin position="478"/>
        <end position="500"/>
    </location>
</feature>
<name>B0E2I3_LACBS</name>
<dbReference type="EMBL" id="DS547182">
    <property type="protein sequence ID" value="EDQ98943.1"/>
    <property type="molecule type" value="Genomic_DNA"/>
</dbReference>
<dbReference type="KEGG" id="lbc:LACBIDRAFT_318468"/>
<keyword evidence="3" id="KW-1185">Reference proteome</keyword>
<reference evidence="2 3" key="1">
    <citation type="journal article" date="2008" name="Nature">
        <title>The genome of Laccaria bicolor provides insights into mycorrhizal symbiosis.</title>
        <authorList>
            <person name="Martin F."/>
            <person name="Aerts A."/>
            <person name="Ahren D."/>
            <person name="Brun A."/>
            <person name="Danchin E.G.J."/>
            <person name="Duchaussoy F."/>
            <person name="Gibon J."/>
            <person name="Kohler A."/>
            <person name="Lindquist E."/>
            <person name="Pereda V."/>
            <person name="Salamov A."/>
            <person name="Shapiro H.J."/>
            <person name="Wuyts J."/>
            <person name="Blaudez D."/>
            <person name="Buee M."/>
            <person name="Brokstein P."/>
            <person name="Canbaeck B."/>
            <person name="Cohen D."/>
            <person name="Courty P.E."/>
            <person name="Coutinho P.M."/>
            <person name="Delaruelle C."/>
            <person name="Detter J.C."/>
            <person name="Deveau A."/>
            <person name="DiFazio S."/>
            <person name="Duplessis S."/>
            <person name="Fraissinet-Tachet L."/>
            <person name="Lucic E."/>
            <person name="Frey-Klett P."/>
            <person name="Fourrey C."/>
            <person name="Feussner I."/>
            <person name="Gay G."/>
            <person name="Grimwood J."/>
            <person name="Hoegger P.J."/>
            <person name="Jain P."/>
            <person name="Kilaru S."/>
            <person name="Labbe J."/>
            <person name="Lin Y.C."/>
            <person name="Legue V."/>
            <person name="Le Tacon F."/>
            <person name="Marmeisse R."/>
            <person name="Melayah D."/>
            <person name="Montanini B."/>
            <person name="Muratet M."/>
            <person name="Nehls U."/>
            <person name="Niculita-Hirzel H."/>
            <person name="Oudot-Le Secq M.P."/>
            <person name="Peter M."/>
            <person name="Quesneville H."/>
            <person name="Rajashekar B."/>
            <person name="Reich M."/>
            <person name="Rouhier N."/>
            <person name="Schmutz J."/>
            <person name="Yin T."/>
            <person name="Chalot M."/>
            <person name="Henrissat B."/>
            <person name="Kuees U."/>
            <person name="Lucas S."/>
            <person name="Van de Peer Y."/>
            <person name="Podila G.K."/>
            <person name="Polle A."/>
            <person name="Pukkila P.J."/>
            <person name="Richardson P.M."/>
            <person name="Rouze P."/>
            <person name="Sanders I.R."/>
            <person name="Stajich J.E."/>
            <person name="Tunlid A."/>
            <person name="Tuskan G."/>
            <person name="Grigoriev I.V."/>
        </authorList>
    </citation>
    <scope>NUCLEOTIDE SEQUENCE [LARGE SCALE GENOMIC DNA]</scope>
    <source>
        <strain evidence="3">S238N-H82 / ATCC MYA-4686</strain>
    </source>
</reference>
<dbReference type="GeneID" id="6086058"/>
<gene>
    <name evidence="2" type="ORF">LACBIDRAFT_318468</name>
</gene>
<evidence type="ECO:0000313" key="3">
    <source>
        <dbReference type="Proteomes" id="UP000001194"/>
    </source>
</evidence>
<dbReference type="AlphaFoldDB" id="B0E2I3"/>
<sequence length="509" mass="56371">MARALFSEPGYAKLESDVIVKLLNLEYICVTIDGVLETECDVRLRKTLFNAQLRVDADSVDPDWEVWMLEGPRNGGEYPEDECFTEVFLVTLSVPDDPPAEVVMAEAAPTEVIEEDGLPSIEDPMEIATAAPLVEAAVEEVMPEFMVIKEDHLPPPKHHKSLNRAYTPISPANSTRSAAPFPVLFSPPAPVTLVPAARILAPPRLNIPEVVMHTRRPKSEHQANTEAIVDDAKAEEEGKSEHDVASSPPPVVKPKRGHPRKTESRGFAPAIAYDKKRLFPPHQHFTNFSEMPLIPEPCVQCTIGKNSKEAKCVFLGWGLPCLPCEKSHFPACEYNLDPIPQGQVRNQLGHRATRLSPDKIANLIGNAVRDQQILHSLKAVVDTLRYCRDAQMCQAANAVFDLAAMEGEEGLIGTVFRNVEEHDHYLPYFISLVGKLSEDDAPLVEEDTLATLATYMRHACPRLPRPGFPTQTFHMNEDDGLEEQGDDGEEDDQLYDDEGPVQEGYPGSP</sequence>
<dbReference type="RefSeq" id="XP_001890394.1">
    <property type="nucleotide sequence ID" value="XM_001890359.1"/>
</dbReference>
<dbReference type="OrthoDB" id="3106276at2759"/>
<accession>B0E2I3</accession>
<feature type="region of interest" description="Disordered" evidence="1">
    <location>
        <begin position="466"/>
        <end position="509"/>
    </location>
</feature>
<evidence type="ECO:0000313" key="2">
    <source>
        <dbReference type="EMBL" id="EDQ98943.1"/>
    </source>
</evidence>
<dbReference type="InParanoid" id="B0E2I3"/>
<evidence type="ECO:0000256" key="1">
    <source>
        <dbReference type="SAM" id="MobiDB-lite"/>
    </source>
</evidence>
<protein>
    <submittedName>
        <fullName evidence="2">Predicted protein</fullName>
    </submittedName>
</protein>
<dbReference type="Proteomes" id="UP000001194">
    <property type="component" value="Unassembled WGS sequence"/>
</dbReference>
<organism evidence="3">
    <name type="scientific">Laccaria bicolor (strain S238N-H82 / ATCC MYA-4686)</name>
    <name type="common">Bicoloured deceiver</name>
    <name type="synonym">Laccaria laccata var. bicolor</name>
    <dbReference type="NCBI Taxonomy" id="486041"/>
    <lineage>
        <taxon>Eukaryota</taxon>
        <taxon>Fungi</taxon>
        <taxon>Dikarya</taxon>
        <taxon>Basidiomycota</taxon>
        <taxon>Agaricomycotina</taxon>
        <taxon>Agaricomycetes</taxon>
        <taxon>Agaricomycetidae</taxon>
        <taxon>Agaricales</taxon>
        <taxon>Agaricineae</taxon>
        <taxon>Hydnangiaceae</taxon>
        <taxon>Laccaria</taxon>
    </lineage>
</organism>
<proteinExistence type="predicted"/>